<sequence length="112" mass="11873">MNSEEISPTSGAPSAPAINKLEHRFTYRGWDIAVQLDGMTRDGCVSGHADLNAGAYRCRVVFASPHYDGASALQALARRARDLVDDREALAATIERRPDGGRVDGAGSNSGS</sequence>
<name>A0ABU1NEW6_9BURK</name>
<gene>
    <name evidence="1" type="ORF">J2739_002353</name>
</gene>
<dbReference type="Proteomes" id="UP001184230">
    <property type="component" value="Unassembled WGS sequence"/>
</dbReference>
<accession>A0ABU1NEW6</accession>
<evidence type="ECO:0000313" key="2">
    <source>
        <dbReference type="Proteomes" id="UP001184230"/>
    </source>
</evidence>
<keyword evidence="2" id="KW-1185">Reference proteome</keyword>
<reference evidence="1 2" key="1">
    <citation type="submission" date="2023-07" db="EMBL/GenBank/DDBJ databases">
        <title>Sorghum-associated microbial communities from plants grown in Nebraska, USA.</title>
        <authorList>
            <person name="Schachtman D."/>
        </authorList>
    </citation>
    <scope>NUCLEOTIDE SEQUENCE [LARGE SCALE GENOMIC DNA]</scope>
    <source>
        <strain evidence="1 2">DS1781</strain>
    </source>
</reference>
<evidence type="ECO:0000313" key="1">
    <source>
        <dbReference type="EMBL" id="MDR6536580.1"/>
    </source>
</evidence>
<comment type="caution">
    <text evidence="1">The sequence shown here is derived from an EMBL/GenBank/DDBJ whole genome shotgun (WGS) entry which is preliminary data.</text>
</comment>
<organism evidence="1 2">
    <name type="scientific">Variovorax soli</name>
    <dbReference type="NCBI Taxonomy" id="376815"/>
    <lineage>
        <taxon>Bacteria</taxon>
        <taxon>Pseudomonadati</taxon>
        <taxon>Pseudomonadota</taxon>
        <taxon>Betaproteobacteria</taxon>
        <taxon>Burkholderiales</taxon>
        <taxon>Comamonadaceae</taxon>
        <taxon>Variovorax</taxon>
    </lineage>
</organism>
<proteinExistence type="predicted"/>
<protein>
    <submittedName>
        <fullName evidence="1">Uncharacterized protein</fullName>
    </submittedName>
</protein>
<dbReference type="RefSeq" id="WP_309901722.1">
    <property type="nucleotide sequence ID" value="NZ_JAVDRF010000004.1"/>
</dbReference>
<dbReference type="EMBL" id="JAVDRF010000004">
    <property type="protein sequence ID" value="MDR6536580.1"/>
    <property type="molecule type" value="Genomic_DNA"/>
</dbReference>